<protein>
    <submittedName>
        <fullName evidence="2">MarR family transcriptional regulator</fullName>
    </submittedName>
</protein>
<dbReference type="RefSeq" id="WP_345475319.1">
    <property type="nucleotide sequence ID" value="NZ_BAABHF010000064.1"/>
</dbReference>
<dbReference type="Gene3D" id="1.10.10.10">
    <property type="entry name" value="Winged helix-like DNA-binding domain superfamily/Winged helix DNA-binding domain"/>
    <property type="match status" value="1"/>
</dbReference>
<dbReference type="PANTHER" id="PTHR33164:SF43">
    <property type="entry name" value="HTH-TYPE TRANSCRIPTIONAL REPRESSOR YETL"/>
    <property type="match status" value="1"/>
</dbReference>
<dbReference type="SUPFAM" id="SSF46785">
    <property type="entry name" value="Winged helix' DNA-binding domain"/>
    <property type="match status" value="1"/>
</dbReference>
<evidence type="ECO:0000313" key="2">
    <source>
        <dbReference type="EMBL" id="GAA4519825.1"/>
    </source>
</evidence>
<dbReference type="PROSITE" id="PS50995">
    <property type="entry name" value="HTH_MARR_2"/>
    <property type="match status" value="1"/>
</dbReference>
<proteinExistence type="predicted"/>
<dbReference type="PANTHER" id="PTHR33164">
    <property type="entry name" value="TRANSCRIPTIONAL REGULATOR, MARR FAMILY"/>
    <property type="match status" value="1"/>
</dbReference>
<dbReference type="EMBL" id="BAABHF010000064">
    <property type="protein sequence ID" value="GAA4519825.1"/>
    <property type="molecule type" value="Genomic_DNA"/>
</dbReference>
<feature type="domain" description="HTH marR-type" evidence="1">
    <location>
        <begin position="10"/>
        <end position="142"/>
    </location>
</feature>
<dbReference type="Proteomes" id="UP001500503">
    <property type="component" value="Unassembled WGS sequence"/>
</dbReference>
<dbReference type="InterPro" id="IPR036390">
    <property type="entry name" value="WH_DNA-bd_sf"/>
</dbReference>
<dbReference type="SMART" id="SM00347">
    <property type="entry name" value="HTH_MARR"/>
    <property type="match status" value="1"/>
</dbReference>
<name>A0ABP8R6Z6_9ACTN</name>
<gene>
    <name evidence="2" type="ORF">GCM10023191_095860</name>
</gene>
<organism evidence="2 3">
    <name type="scientific">Actinoallomurus oryzae</name>
    <dbReference type="NCBI Taxonomy" id="502180"/>
    <lineage>
        <taxon>Bacteria</taxon>
        <taxon>Bacillati</taxon>
        <taxon>Actinomycetota</taxon>
        <taxon>Actinomycetes</taxon>
        <taxon>Streptosporangiales</taxon>
        <taxon>Thermomonosporaceae</taxon>
        <taxon>Actinoallomurus</taxon>
    </lineage>
</organism>
<dbReference type="InterPro" id="IPR036388">
    <property type="entry name" value="WH-like_DNA-bd_sf"/>
</dbReference>
<dbReference type="Pfam" id="PF12802">
    <property type="entry name" value="MarR_2"/>
    <property type="match status" value="1"/>
</dbReference>
<comment type="caution">
    <text evidence="2">The sequence shown here is derived from an EMBL/GenBank/DDBJ whole genome shotgun (WGS) entry which is preliminary data.</text>
</comment>
<dbReference type="InterPro" id="IPR039422">
    <property type="entry name" value="MarR/SlyA-like"/>
</dbReference>
<accession>A0ABP8R6Z6</accession>
<dbReference type="PRINTS" id="PR00598">
    <property type="entry name" value="HTHMARR"/>
</dbReference>
<dbReference type="InterPro" id="IPR000835">
    <property type="entry name" value="HTH_MarR-typ"/>
</dbReference>
<evidence type="ECO:0000259" key="1">
    <source>
        <dbReference type="PROSITE" id="PS50995"/>
    </source>
</evidence>
<reference evidence="3" key="1">
    <citation type="journal article" date="2019" name="Int. J. Syst. Evol. Microbiol.">
        <title>The Global Catalogue of Microorganisms (GCM) 10K type strain sequencing project: providing services to taxonomists for standard genome sequencing and annotation.</title>
        <authorList>
            <consortium name="The Broad Institute Genomics Platform"/>
            <consortium name="The Broad Institute Genome Sequencing Center for Infectious Disease"/>
            <person name="Wu L."/>
            <person name="Ma J."/>
        </authorList>
    </citation>
    <scope>NUCLEOTIDE SEQUENCE [LARGE SCALE GENOMIC DNA]</scope>
    <source>
        <strain evidence="3">JCM 17933</strain>
    </source>
</reference>
<sequence>MSDIIPASLRGRLSYVLGTLHRRALDLETEALAPLGIGVKQQAALDVLVDEGPMTQQRLGLRLGIDRTTIVTVVDGLQDAGLIERNRDPADRRAYLIVVTESGTAAQRRGRRLVRQAERELLGALTDEEHGTVTGLLARAVPERTPPDAPR</sequence>
<keyword evidence="3" id="KW-1185">Reference proteome</keyword>
<evidence type="ECO:0000313" key="3">
    <source>
        <dbReference type="Proteomes" id="UP001500503"/>
    </source>
</evidence>